<dbReference type="GO" id="GO:0006952">
    <property type="term" value="P:defense response"/>
    <property type="evidence" value="ECO:0007669"/>
    <property type="project" value="InterPro"/>
</dbReference>
<keyword evidence="4" id="KW-1185">Reference proteome</keyword>
<feature type="domain" description="Bet v I/Major latex protein" evidence="2">
    <location>
        <begin position="5"/>
        <end position="157"/>
    </location>
</feature>
<dbReference type="PANTHER" id="PTHR31338">
    <property type="entry name" value="POLYKETIDE CYCLASE/DEHYDRASE AND LIPID TRANSPORT SUPERFAMILY PROTEIN"/>
    <property type="match status" value="1"/>
</dbReference>
<evidence type="ECO:0000313" key="4">
    <source>
        <dbReference type="Proteomes" id="UP001154282"/>
    </source>
</evidence>
<dbReference type="CDD" id="cd07816">
    <property type="entry name" value="Bet_v1-like"/>
    <property type="match status" value="1"/>
</dbReference>
<dbReference type="Gene3D" id="3.30.530.20">
    <property type="match status" value="1"/>
</dbReference>
<dbReference type="InterPro" id="IPR023393">
    <property type="entry name" value="START-like_dom_sf"/>
</dbReference>
<dbReference type="InterPro" id="IPR052006">
    <property type="entry name" value="MLP-like"/>
</dbReference>
<dbReference type="Proteomes" id="UP001154282">
    <property type="component" value="Unassembled WGS sequence"/>
</dbReference>
<comment type="caution">
    <text evidence="3">The sequence shown here is derived from an EMBL/GenBank/DDBJ whole genome shotgun (WGS) entry which is preliminary data.</text>
</comment>
<accession>A0AAV0M6Z7</accession>
<comment type="similarity">
    <text evidence="1">Belongs to the MLP family.</text>
</comment>
<dbReference type="InterPro" id="IPR000916">
    <property type="entry name" value="Bet_v_I/MLP"/>
</dbReference>
<protein>
    <recommendedName>
        <fullName evidence="2">Bet v I/Major latex protein domain-containing protein</fullName>
    </recommendedName>
</protein>
<dbReference type="AlphaFoldDB" id="A0AAV0M6Z7"/>
<gene>
    <name evidence="3" type="ORF">LITE_LOCUS27204</name>
</gene>
<dbReference type="SMART" id="SM01037">
    <property type="entry name" value="Bet_v_1"/>
    <property type="match status" value="1"/>
</dbReference>
<reference evidence="3" key="1">
    <citation type="submission" date="2022-08" db="EMBL/GenBank/DDBJ databases">
        <authorList>
            <person name="Gutierrez-Valencia J."/>
        </authorList>
    </citation>
    <scope>NUCLEOTIDE SEQUENCE</scope>
</reference>
<name>A0AAV0M6Z7_9ROSI</name>
<evidence type="ECO:0000256" key="1">
    <source>
        <dbReference type="ARBA" id="ARBA00038242"/>
    </source>
</evidence>
<proteinExistence type="inferred from homology"/>
<dbReference type="EMBL" id="CAMGYJ010000007">
    <property type="protein sequence ID" value="CAI0442281.1"/>
    <property type="molecule type" value="Genomic_DNA"/>
</dbReference>
<dbReference type="PANTHER" id="PTHR31338:SF20">
    <property type="entry name" value="BET V I_MAJOR LATEX PROTEIN DOMAIN-CONTAINING PROTEIN"/>
    <property type="match status" value="1"/>
</dbReference>
<dbReference type="Pfam" id="PF00407">
    <property type="entry name" value="Bet_v_1"/>
    <property type="match status" value="1"/>
</dbReference>
<evidence type="ECO:0000259" key="2">
    <source>
        <dbReference type="SMART" id="SM01037"/>
    </source>
</evidence>
<sequence>MAAEPMSGKLTAEVELHGPPAKFYNVFRKTAHHIPTHTPSHIQAVQVHDGDWESHGCIKFWIYTCEGKIEVFKEKVEFDDAKKTVKLNGLEGDVMKIYKVYNPIFEFVAEAGAGGKQGVAKLAIEYEKLDPSFPPPTKYMDFMIGLTKEVDAGIVKAALD</sequence>
<evidence type="ECO:0000313" key="3">
    <source>
        <dbReference type="EMBL" id="CAI0442281.1"/>
    </source>
</evidence>
<dbReference type="SUPFAM" id="SSF55961">
    <property type="entry name" value="Bet v1-like"/>
    <property type="match status" value="1"/>
</dbReference>
<organism evidence="3 4">
    <name type="scientific">Linum tenue</name>
    <dbReference type="NCBI Taxonomy" id="586396"/>
    <lineage>
        <taxon>Eukaryota</taxon>
        <taxon>Viridiplantae</taxon>
        <taxon>Streptophyta</taxon>
        <taxon>Embryophyta</taxon>
        <taxon>Tracheophyta</taxon>
        <taxon>Spermatophyta</taxon>
        <taxon>Magnoliopsida</taxon>
        <taxon>eudicotyledons</taxon>
        <taxon>Gunneridae</taxon>
        <taxon>Pentapetalae</taxon>
        <taxon>rosids</taxon>
        <taxon>fabids</taxon>
        <taxon>Malpighiales</taxon>
        <taxon>Linaceae</taxon>
        <taxon>Linum</taxon>
    </lineage>
</organism>